<dbReference type="RefSeq" id="WP_246388521.1">
    <property type="nucleotide sequence ID" value="NZ_JACIJO010000003.1"/>
</dbReference>
<keyword evidence="1" id="KW-0812">Transmembrane</keyword>
<dbReference type="Proteomes" id="UP000588604">
    <property type="component" value="Unassembled WGS sequence"/>
</dbReference>
<dbReference type="AlphaFoldDB" id="A0A841N2J8"/>
<evidence type="ECO:0000256" key="1">
    <source>
        <dbReference type="SAM" id="Phobius"/>
    </source>
</evidence>
<accession>A0A841N2J8</accession>
<name>A0A841N2J8_9BACT</name>
<keyword evidence="1" id="KW-0472">Membrane</keyword>
<reference evidence="2 3" key="1">
    <citation type="submission" date="2020-08" db="EMBL/GenBank/DDBJ databases">
        <title>Genomic Encyclopedia of Type Strains, Phase IV (KMG-IV): sequencing the most valuable type-strain genomes for metagenomic binning, comparative biology and taxonomic classification.</title>
        <authorList>
            <person name="Goeker M."/>
        </authorList>
    </citation>
    <scope>NUCLEOTIDE SEQUENCE [LARGE SCALE GENOMIC DNA]</scope>
    <source>
        <strain evidence="2 3">DSM 102044</strain>
    </source>
</reference>
<evidence type="ECO:0008006" key="4">
    <source>
        <dbReference type="Google" id="ProtNLM"/>
    </source>
</evidence>
<evidence type="ECO:0000313" key="3">
    <source>
        <dbReference type="Proteomes" id="UP000588604"/>
    </source>
</evidence>
<keyword evidence="3" id="KW-1185">Reference proteome</keyword>
<proteinExistence type="predicted"/>
<dbReference type="EMBL" id="JACIJO010000003">
    <property type="protein sequence ID" value="MBB6328391.1"/>
    <property type="molecule type" value="Genomic_DNA"/>
</dbReference>
<comment type="caution">
    <text evidence="2">The sequence shown here is derived from an EMBL/GenBank/DDBJ whole genome shotgun (WGS) entry which is preliminary data.</text>
</comment>
<sequence length="242" mass="27756">MKTSKVIAKSLGTLFASYSLMQHKKHKILAGFVILLVIGGITFKSLQTPNYPSESPNFSPGIHDNIQQAFLDVWQEYKELHSYGFDVIQNTLSSSTMQAQPVIELSDIFGKNRRYKLDVAEKVLDSDNLFLADLPDNVLRGWFAHELGHIVDYENHSNIGMVTYGIRYVLSDKFKREREHEADSIAIRHGFRKDVIAAKKYILENDFISPDYQNQIKKYYMSIRGAELCPDERIPVLPKVEI</sequence>
<organism evidence="2 3">
    <name type="scientific">Algoriphagus iocasae</name>
    <dbReference type="NCBI Taxonomy" id="1836499"/>
    <lineage>
        <taxon>Bacteria</taxon>
        <taxon>Pseudomonadati</taxon>
        <taxon>Bacteroidota</taxon>
        <taxon>Cytophagia</taxon>
        <taxon>Cytophagales</taxon>
        <taxon>Cyclobacteriaceae</taxon>
        <taxon>Algoriphagus</taxon>
    </lineage>
</organism>
<feature type="transmembrane region" description="Helical" evidence="1">
    <location>
        <begin position="28"/>
        <end position="46"/>
    </location>
</feature>
<protein>
    <recommendedName>
        <fullName evidence="4">Peptidase</fullName>
    </recommendedName>
</protein>
<keyword evidence="1" id="KW-1133">Transmembrane helix</keyword>
<evidence type="ECO:0000313" key="2">
    <source>
        <dbReference type="EMBL" id="MBB6328391.1"/>
    </source>
</evidence>
<gene>
    <name evidence="2" type="ORF">FHS59_004034</name>
</gene>